<dbReference type="InterPro" id="IPR005335">
    <property type="entry name" value="Terminase_ssu"/>
</dbReference>
<dbReference type="GO" id="GO:0051276">
    <property type="term" value="P:chromosome organization"/>
    <property type="evidence" value="ECO:0007669"/>
    <property type="project" value="InterPro"/>
</dbReference>
<evidence type="ECO:0000256" key="2">
    <source>
        <dbReference type="ARBA" id="ARBA00023219"/>
    </source>
</evidence>
<organism evidence="4 5">
    <name type="scientific">Lacticaseibacillus nasuensis JCM 17158</name>
    <dbReference type="NCBI Taxonomy" id="1291734"/>
    <lineage>
        <taxon>Bacteria</taxon>
        <taxon>Bacillati</taxon>
        <taxon>Bacillota</taxon>
        <taxon>Bacilli</taxon>
        <taxon>Lactobacillales</taxon>
        <taxon>Lactobacillaceae</taxon>
        <taxon>Lacticaseibacillus</taxon>
    </lineage>
</organism>
<comment type="caution">
    <text evidence="4">The sequence shown here is derived from an EMBL/GenBank/DDBJ whole genome shotgun (WGS) entry which is preliminary data.</text>
</comment>
<keyword evidence="1" id="KW-1188">Viral release from host cell</keyword>
<dbReference type="AlphaFoldDB" id="A0A0R1JPU1"/>
<keyword evidence="2" id="KW-0231">Viral genome packaging</keyword>
<name>A0A0R1JPU1_9LACO</name>
<evidence type="ECO:0000256" key="3">
    <source>
        <dbReference type="SAM" id="MobiDB-lite"/>
    </source>
</evidence>
<accession>A0A0R1JPU1</accession>
<dbReference type="Gene3D" id="1.10.10.1400">
    <property type="entry name" value="Terminase, small subunit, N-terminal DNA-binding domain, HTH motif"/>
    <property type="match status" value="1"/>
</dbReference>
<dbReference type="STRING" id="1291734.FD02_GL001032"/>
<evidence type="ECO:0000313" key="4">
    <source>
        <dbReference type="EMBL" id="KRK73176.1"/>
    </source>
</evidence>
<feature type="compositionally biased region" description="Basic and acidic residues" evidence="3">
    <location>
        <begin position="147"/>
        <end position="157"/>
    </location>
</feature>
<dbReference type="PATRIC" id="fig|1291734.4.peg.1062"/>
<dbReference type="Proteomes" id="UP000051804">
    <property type="component" value="Unassembled WGS sequence"/>
</dbReference>
<protein>
    <submittedName>
        <fullName evidence="4">Phage-related terminase small subunit</fullName>
    </submittedName>
</protein>
<dbReference type="InterPro" id="IPR052404">
    <property type="entry name" value="SPP1-like_terminase"/>
</dbReference>
<dbReference type="PANTHER" id="PTHR41328:SF2">
    <property type="entry name" value="TERMINASE SMALL SUBUNIT"/>
    <property type="match status" value="1"/>
</dbReference>
<reference evidence="4 5" key="1">
    <citation type="journal article" date="2015" name="Genome Announc.">
        <title>Expanding the biotechnology potential of lactobacilli through comparative genomics of 213 strains and associated genera.</title>
        <authorList>
            <person name="Sun Z."/>
            <person name="Harris H.M."/>
            <person name="McCann A."/>
            <person name="Guo C."/>
            <person name="Argimon S."/>
            <person name="Zhang W."/>
            <person name="Yang X."/>
            <person name="Jeffery I.B."/>
            <person name="Cooney J.C."/>
            <person name="Kagawa T.F."/>
            <person name="Liu W."/>
            <person name="Song Y."/>
            <person name="Salvetti E."/>
            <person name="Wrobel A."/>
            <person name="Rasinkangas P."/>
            <person name="Parkhill J."/>
            <person name="Rea M.C."/>
            <person name="O'Sullivan O."/>
            <person name="Ritari J."/>
            <person name="Douillard F.P."/>
            <person name="Paul Ross R."/>
            <person name="Yang R."/>
            <person name="Briner A.E."/>
            <person name="Felis G.E."/>
            <person name="de Vos W.M."/>
            <person name="Barrangou R."/>
            <person name="Klaenhammer T.R."/>
            <person name="Caufield P.W."/>
            <person name="Cui Y."/>
            <person name="Zhang H."/>
            <person name="O'Toole P.W."/>
        </authorList>
    </citation>
    <scope>NUCLEOTIDE SEQUENCE [LARGE SCALE GENOMIC DNA]</scope>
    <source>
        <strain evidence="4 5">JCM 17158</strain>
    </source>
</reference>
<dbReference type="EMBL" id="AZDJ01000013">
    <property type="protein sequence ID" value="KRK73176.1"/>
    <property type="molecule type" value="Genomic_DNA"/>
</dbReference>
<dbReference type="PANTHER" id="PTHR41328">
    <property type="entry name" value="TERMINASE SMALL SUBUNIT-RELATED"/>
    <property type="match status" value="1"/>
</dbReference>
<evidence type="ECO:0000313" key="5">
    <source>
        <dbReference type="Proteomes" id="UP000051804"/>
    </source>
</evidence>
<dbReference type="Gene3D" id="6.10.140.2160">
    <property type="match status" value="1"/>
</dbReference>
<dbReference type="InterPro" id="IPR038713">
    <property type="entry name" value="Terminase_Gp1_N_sf"/>
</dbReference>
<sequence>MMAKRKLTAKQRKFVDKYVETGNAKEAAIEAGYSINTAKQMGTENLSKPVLKEAIEARMAEMASNTIASAKEVLEYYTKVIRGTARETVVVDGINGPKQVDNPPTIKDRLAAGKELLKRYPDNDQMLKAQIAKLKADARKSKAEADIMEAKAKRETSEDTSNITINIKPIQQDGGDDSANQH</sequence>
<dbReference type="Pfam" id="PF03592">
    <property type="entry name" value="Terminase_2"/>
    <property type="match status" value="1"/>
</dbReference>
<proteinExistence type="predicted"/>
<gene>
    <name evidence="4" type="ORF">FD02_GL001032</name>
</gene>
<keyword evidence="5" id="KW-1185">Reference proteome</keyword>
<feature type="region of interest" description="Disordered" evidence="3">
    <location>
        <begin position="147"/>
        <end position="182"/>
    </location>
</feature>
<evidence type="ECO:0000256" key="1">
    <source>
        <dbReference type="ARBA" id="ARBA00022612"/>
    </source>
</evidence>